<evidence type="ECO:0000313" key="15">
    <source>
        <dbReference type="Proteomes" id="UP001177943"/>
    </source>
</evidence>
<dbReference type="PANTHER" id="PTHR43765:SF2">
    <property type="entry name" value="2-DEHYDROPANTOATE 2-REDUCTASE"/>
    <property type="match status" value="1"/>
</dbReference>
<reference evidence="14" key="1">
    <citation type="submission" date="2023-05" db="EMBL/GenBank/DDBJ databases">
        <title>Comparative genomics of Bacillaceae isolates and their secondary metabolite potential.</title>
        <authorList>
            <person name="Song L."/>
            <person name="Nielsen L.J."/>
            <person name="Mohite O."/>
            <person name="Xu X."/>
            <person name="Weber T."/>
            <person name="Kovacs A.T."/>
        </authorList>
    </citation>
    <scope>NUCLEOTIDE SEQUENCE</scope>
    <source>
        <strain evidence="14">B2_4</strain>
    </source>
</reference>
<comment type="catalytic activity">
    <reaction evidence="10 11">
        <text>(R)-pantoate + NADP(+) = 2-dehydropantoate + NADPH + H(+)</text>
        <dbReference type="Rhea" id="RHEA:16233"/>
        <dbReference type="ChEBI" id="CHEBI:11561"/>
        <dbReference type="ChEBI" id="CHEBI:15378"/>
        <dbReference type="ChEBI" id="CHEBI:15980"/>
        <dbReference type="ChEBI" id="CHEBI:57783"/>
        <dbReference type="ChEBI" id="CHEBI:58349"/>
        <dbReference type="EC" id="1.1.1.169"/>
    </reaction>
</comment>
<keyword evidence="8 11" id="KW-0560">Oxidoreductase</keyword>
<comment type="similarity">
    <text evidence="3 11">Belongs to the ketopantoate reductase family.</text>
</comment>
<evidence type="ECO:0000256" key="4">
    <source>
        <dbReference type="ARBA" id="ARBA00013014"/>
    </source>
</evidence>
<dbReference type="InterPro" id="IPR050838">
    <property type="entry name" value="Ketopantoate_reductase"/>
</dbReference>
<evidence type="ECO:0000256" key="6">
    <source>
        <dbReference type="ARBA" id="ARBA00022655"/>
    </source>
</evidence>
<name>A0AA95L1D4_9BACL</name>
<dbReference type="Gene3D" id="3.40.50.720">
    <property type="entry name" value="NAD(P)-binding Rossmann-like Domain"/>
    <property type="match status" value="1"/>
</dbReference>
<dbReference type="InterPro" id="IPR036291">
    <property type="entry name" value="NAD(P)-bd_dom_sf"/>
</dbReference>
<evidence type="ECO:0000256" key="9">
    <source>
        <dbReference type="ARBA" id="ARBA00032024"/>
    </source>
</evidence>
<dbReference type="EMBL" id="CP126084">
    <property type="protein sequence ID" value="WHX47682.1"/>
    <property type="molecule type" value="Genomic_DNA"/>
</dbReference>
<feature type="domain" description="Ketopantoate reductase C-terminal" evidence="13">
    <location>
        <begin position="195"/>
        <end position="316"/>
    </location>
</feature>
<dbReference type="InterPro" id="IPR013332">
    <property type="entry name" value="KPR_N"/>
</dbReference>
<dbReference type="InterPro" id="IPR013752">
    <property type="entry name" value="KPA_reductase"/>
</dbReference>
<accession>A0AA95L1D4</accession>
<dbReference type="InterPro" id="IPR008927">
    <property type="entry name" value="6-PGluconate_DH-like_C_sf"/>
</dbReference>
<gene>
    <name evidence="14" type="ORF">QNH46_16220</name>
</gene>
<dbReference type="Pfam" id="PF08546">
    <property type="entry name" value="ApbA_C"/>
    <property type="match status" value="1"/>
</dbReference>
<dbReference type="NCBIfam" id="TIGR00745">
    <property type="entry name" value="apbA_panE"/>
    <property type="match status" value="1"/>
</dbReference>
<dbReference type="KEGG" id="pwn:QNH46_16220"/>
<evidence type="ECO:0000256" key="3">
    <source>
        <dbReference type="ARBA" id="ARBA00007870"/>
    </source>
</evidence>
<evidence type="ECO:0000259" key="13">
    <source>
        <dbReference type="Pfam" id="PF08546"/>
    </source>
</evidence>
<dbReference type="GO" id="GO:0050661">
    <property type="term" value="F:NADP binding"/>
    <property type="evidence" value="ECO:0007669"/>
    <property type="project" value="TreeGrafter"/>
</dbReference>
<keyword evidence="6 11" id="KW-0566">Pantothenate biosynthesis</keyword>
<dbReference type="RefSeq" id="WP_283925193.1">
    <property type="nucleotide sequence ID" value="NZ_CP126084.1"/>
</dbReference>
<comment type="pathway">
    <text evidence="2 11">Cofactor biosynthesis; (R)-pantothenate biosynthesis; (R)-pantoate from 3-methyl-2-oxobutanoate: step 2/2.</text>
</comment>
<evidence type="ECO:0000256" key="8">
    <source>
        <dbReference type="ARBA" id="ARBA00023002"/>
    </source>
</evidence>
<keyword evidence="7 11" id="KW-0521">NADP</keyword>
<protein>
    <recommendedName>
        <fullName evidence="5 11">2-dehydropantoate 2-reductase</fullName>
        <ecNumber evidence="4 11">1.1.1.169</ecNumber>
    </recommendedName>
    <alternativeName>
        <fullName evidence="9 11">Ketopantoate reductase</fullName>
    </alternativeName>
</protein>
<dbReference type="GO" id="GO:0005737">
    <property type="term" value="C:cytoplasm"/>
    <property type="evidence" value="ECO:0007669"/>
    <property type="project" value="TreeGrafter"/>
</dbReference>
<evidence type="ECO:0000256" key="11">
    <source>
        <dbReference type="RuleBase" id="RU362068"/>
    </source>
</evidence>
<feature type="domain" description="Ketopantoate reductase N-terminal" evidence="12">
    <location>
        <begin position="5"/>
        <end position="161"/>
    </location>
</feature>
<proteinExistence type="inferred from homology"/>
<evidence type="ECO:0000256" key="5">
    <source>
        <dbReference type="ARBA" id="ARBA00019465"/>
    </source>
</evidence>
<dbReference type="SUPFAM" id="SSF51735">
    <property type="entry name" value="NAD(P)-binding Rossmann-fold domains"/>
    <property type="match status" value="1"/>
</dbReference>
<evidence type="ECO:0000256" key="7">
    <source>
        <dbReference type="ARBA" id="ARBA00022857"/>
    </source>
</evidence>
<evidence type="ECO:0000259" key="12">
    <source>
        <dbReference type="Pfam" id="PF02558"/>
    </source>
</evidence>
<dbReference type="InterPro" id="IPR013328">
    <property type="entry name" value="6PGD_dom2"/>
</dbReference>
<dbReference type="AlphaFoldDB" id="A0AA95L1D4"/>
<evidence type="ECO:0000256" key="2">
    <source>
        <dbReference type="ARBA" id="ARBA00004994"/>
    </source>
</evidence>
<dbReference type="GO" id="GO:0015940">
    <property type="term" value="P:pantothenate biosynthetic process"/>
    <property type="evidence" value="ECO:0007669"/>
    <property type="project" value="UniProtKB-KW"/>
</dbReference>
<dbReference type="Proteomes" id="UP001177943">
    <property type="component" value="Chromosome"/>
</dbReference>
<dbReference type="GO" id="GO:0008677">
    <property type="term" value="F:2-dehydropantoate 2-reductase activity"/>
    <property type="evidence" value="ECO:0007669"/>
    <property type="project" value="UniProtKB-EC"/>
</dbReference>
<evidence type="ECO:0000256" key="1">
    <source>
        <dbReference type="ARBA" id="ARBA00002919"/>
    </source>
</evidence>
<dbReference type="PANTHER" id="PTHR43765">
    <property type="entry name" value="2-DEHYDROPANTOATE 2-REDUCTASE-RELATED"/>
    <property type="match status" value="1"/>
</dbReference>
<sequence length="318" mass="34202">MKFEIVGSGALGLLFGSKLAASGQGVRFWTRTAEQAELLVQKGIVLQEGEGSAPAVLAVSAAHPLQDAAGLARPDGHADWVMLVTKQRHICSSLVKGLQPLLGPKTNILCFQNGVGHLEYLSASFPGTPIYAAITTEGAKRPFPWQVIRSGQGTTTIGMAEQSGESADLCSKNAAEKLIDALNMAGFYALLSKHIDREIYRKLLVNAVINPLTAIWRIPNGELLDSAERRALLKQLCDEAAAIYTARGIPFEGDAYELVAEVCRLTASNTSSMLKDVLQGTPTEIDYINGRLAEMAKQACVSAPGHELLWRLVRGLHK</sequence>
<dbReference type="Pfam" id="PF02558">
    <property type="entry name" value="ApbA"/>
    <property type="match status" value="1"/>
</dbReference>
<dbReference type="SUPFAM" id="SSF48179">
    <property type="entry name" value="6-phosphogluconate dehydrogenase C-terminal domain-like"/>
    <property type="match status" value="1"/>
</dbReference>
<dbReference type="Gene3D" id="1.10.1040.10">
    <property type="entry name" value="N-(1-d-carboxylethyl)-l-norvaline Dehydrogenase, domain 2"/>
    <property type="match status" value="1"/>
</dbReference>
<evidence type="ECO:0000256" key="10">
    <source>
        <dbReference type="ARBA" id="ARBA00048793"/>
    </source>
</evidence>
<dbReference type="InterPro" id="IPR003710">
    <property type="entry name" value="ApbA"/>
</dbReference>
<comment type="function">
    <text evidence="1 11">Catalyzes the NADPH-dependent reduction of ketopantoate into pantoic acid.</text>
</comment>
<dbReference type="EC" id="1.1.1.169" evidence="4 11"/>
<organism evidence="14 15">
    <name type="scientific">Paenibacillus woosongensis</name>
    <dbReference type="NCBI Taxonomy" id="307580"/>
    <lineage>
        <taxon>Bacteria</taxon>
        <taxon>Bacillati</taxon>
        <taxon>Bacillota</taxon>
        <taxon>Bacilli</taxon>
        <taxon>Bacillales</taxon>
        <taxon>Paenibacillaceae</taxon>
        <taxon>Paenibacillus</taxon>
    </lineage>
</organism>
<evidence type="ECO:0000313" key="14">
    <source>
        <dbReference type="EMBL" id="WHX47682.1"/>
    </source>
</evidence>